<accession>A0AAW0KUW1</accession>
<dbReference type="PANTHER" id="PTHR31476">
    <property type="entry name" value="PROTEIN WHAT'S THIS FACTOR 1 HOMOLOG, CHLOROPLASTIC"/>
    <property type="match status" value="1"/>
</dbReference>
<dbReference type="Pfam" id="PF11955">
    <property type="entry name" value="PORR"/>
    <property type="match status" value="1"/>
</dbReference>
<evidence type="ECO:0000313" key="3">
    <source>
        <dbReference type="Proteomes" id="UP000237347"/>
    </source>
</evidence>
<dbReference type="Proteomes" id="UP000237347">
    <property type="component" value="Unassembled WGS sequence"/>
</dbReference>
<dbReference type="GO" id="GO:0003723">
    <property type="term" value="F:RNA binding"/>
    <property type="evidence" value="ECO:0007669"/>
    <property type="project" value="InterPro"/>
</dbReference>
<name>A0AAW0KUW1_QUESU</name>
<dbReference type="EMBL" id="PKMF04000207">
    <property type="protein sequence ID" value="KAK7843275.1"/>
    <property type="molecule type" value="Genomic_DNA"/>
</dbReference>
<evidence type="ECO:0000313" key="2">
    <source>
        <dbReference type="EMBL" id="KAK7843275.1"/>
    </source>
</evidence>
<sequence>MSTKIGTCTVVLKEGYKRGLLVEDHPWMQMRNRYIHLMSMVKEYGKPVSVLGGSNEKKRQTMETSMGNGVVHYGSEFYSDDDLKSWALVSSFEALMSPFPPHHRFIAQCLLKLSSGNHLFAKYLKLNHMKLWGFDPEALLNMEECKAWEVAAIRDQDIVNTLTSLVGLGFIAKYANCGEDLCLIPESPFYLEGAGGEFGN</sequence>
<dbReference type="AlphaFoldDB" id="A0AAW0KUW1"/>
<feature type="domain" description="PORR" evidence="1">
    <location>
        <begin position="1"/>
        <end position="42"/>
    </location>
</feature>
<proteinExistence type="predicted"/>
<comment type="caution">
    <text evidence="2">The sequence shown here is derived from an EMBL/GenBank/DDBJ whole genome shotgun (WGS) entry which is preliminary data.</text>
</comment>
<organism evidence="2 3">
    <name type="scientific">Quercus suber</name>
    <name type="common">Cork oak</name>
    <dbReference type="NCBI Taxonomy" id="58331"/>
    <lineage>
        <taxon>Eukaryota</taxon>
        <taxon>Viridiplantae</taxon>
        <taxon>Streptophyta</taxon>
        <taxon>Embryophyta</taxon>
        <taxon>Tracheophyta</taxon>
        <taxon>Spermatophyta</taxon>
        <taxon>Magnoliopsida</taxon>
        <taxon>eudicotyledons</taxon>
        <taxon>Gunneridae</taxon>
        <taxon>Pentapetalae</taxon>
        <taxon>rosids</taxon>
        <taxon>fabids</taxon>
        <taxon>Fagales</taxon>
        <taxon>Fagaceae</taxon>
        <taxon>Quercus</taxon>
    </lineage>
</organism>
<dbReference type="InterPro" id="IPR021099">
    <property type="entry name" value="PORR_domain"/>
</dbReference>
<protein>
    <recommendedName>
        <fullName evidence="1">PORR domain-containing protein</fullName>
    </recommendedName>
</protein>
<dbReference type="InterPro" id="IPR045040">
    <property type="entry name" value="PORR_fam"/>
</dbReference>
<reference evidence="2 3" key="1">
    <citation type="journal article" date="2018" name="Sci. Data">
        <title>The draft genome sequence of cork oak.</title>
        <authorList>
            <person name="Ramos A.M."/>
            <person name="Usie A."/>
            <person name="Barbosa P."/>
            <person name="Barros P.M."/>
            <person name="Capote T."/>
            <person name="Chaves I."/>
            <person name="Simoes F."/>
            <person name="Abreu I."/>
            <person name="Carrasquinho I."/>
            <person name="Faro C."/>
            <person name="Guimaraes J.B."/>
            <person name="Mendonca D."/>
            <person name="Nobrega F."/>
            <person name="Rodrigues L."/>
            <person name="Saibo N.J.M."/>
            <person name="Varela M.C."/>
            <person name="Egas C."/>
            <person name="Matos J."/>
            <person name="Miguel C.M."/>
            <person name="Oliveira M.M."/>
            <person name="Ricardo C.P."/>
            <person name="Goncalves S."/>
        </authorList>
    </citation>
    <scope>NUCLEOTIDE SEQUENCE [LARGE SCALE GENOMIC DNA]</scope>
    <source>
        <strain evidence="3">cv. HL8</strain>
    </source>
</reference>
<keyword evidence="3" id="KW-1185">Reference proteome</keyword>
<dbReference type="PANTHER" id="PTHR31476:SF16">
    <property type="entry name" value="F14O23.23 PROTEIN"/>
    <property type="match status" value="1"/>
</dbReference>
<evidence type="ECO:0000259" key="1">
    <source>
        <dbReference type="Pfam" id="PF11955"/>
    </source>
</evidence>
<gene>
    <name evidence="2" type="ORF">CFP56_012741</name>
</gene>